<dbReference type="SMART" id="SM00271">
    <property type="entry name" value="DnaJ"/>
    <property type="match status" value="1"/>
</dbReference>
<dbReference type="Pfam" id="PF09350">
    <property type="entry name" value="DJC28_CD"/>
    <property type="match status" value="1"/>
</dbReference>
<feature type="domain" description="J" evidence="1">
    <location>
        <begin position="6"/>
        <end position="76"/>
    </location>
</feature>
<evidence type="ECO:0000313" key="2">
    <source>
        <dbReference type="EMBL" id="KAJ4445406.1"/>
    </source>
</evidence>
<dbReference type="Gene3D" id="1.10.287.110">
    <property type="entry name" value="DnaJ domain"/>
    <property type="match status" value="1"/>
</dbReference>
<dbReference type="InterPro" id="IPR001623">
    <property type="entry name" value="DnaJ_domain"/>
</dbReference>
<gene>
    <name evidence="2" type="ORF">ANN_07211</name>
</gene>
<protein>
    <recommendedName>
        <fullName evidence="1">J domain-containing protein</fullName>
    </recommendedName>
</protein>
<evidence type="ECO:0000259" key="1">
    <source>
        <dbReference type="PROSITE" id="PS50076"/>
    </source>
</evidence>
<dbReference type="PANTHER" id="PTHR39158:SF1">
    <property type="entry name" value="DNAJ HOMOLOG SUBFAMILY C MEMBER 28"/>
    <property type="match status" value="1"/>
</dbReference>
<dbReference type="InterPro" id="IPR036869">
    <property type="entry name" value="J_dom_sf"/>
</dbReference>
<dbReference type="InterPro" id="IPR052573">
    <property type="entry name" value="DnaJ_C_subfamily_28"/>
</dbReference>
<dbReference type="PANTHER" id="PTHR39158">
    <property type="entry name" value="OS08G0560600 PROTEIN"/>
    <property type="match status" value="1"/>
</dbReference>
<organism evidence="2 3">
    <name type="scientific">Periplaneta americana</name>
    <name type="common">American cockroach</name>
    <name type="synonym">Blatta americana</name>
    <dbReference type="NCBI Taxonomy" id="6978"/>
    <lineage>
        <taxon>Eukaryota</taxon>
        <taxon>Metazoa</taxon>
        <taxon>Ecdysozoa</taxon>
        <taxon>Arthropoda</taxon>
        <taxon>Hexapoda</taxon>
        <taxon>Insecta</taxon>
        <taxon>Pterygota</taxon>
        <taxon>Neoptera</taxon>
        <taxon>Polyneoptera</taxon>
        <taxon>Dictyoptera</taxon>
        <taxon>Blattodea</taxon>
        <taxon>Blattoidea</taxon>
        <taxon>Blattidae</taxon>
        <taxon>Blattinae</taxon>
        <taxon>Periplaneta</taxon>
    </lineage>
</organism>
<name>A0ABQ8TFL2_PERAM</name>
<evidence type="ECO:0000313" key="3">
    <source>
        <dbReference type="Proteomes" id="UP001148838"/>
    </source>
</evidence>
<dbReference type="CDD" id="cd06257">
    <property type="entry name" value="DnaJ"/>
    <property type="match status" value="1"/>
</dbReference>
<comment type="caution">
    <text evidence="2">The sequence shown here is derived from an EMBL/GenBank/DDBJ whole genome shotgun (WGS) entry which is preliminary data.</text>
</comment>
<dbReference type="PROSITE" id="PS50076">
    <property type="entry name" value="DNAJ_2"/>
    <property type="match status" value="1"/>
</dbReference>
<proteinExistence type="predicted"/>
<accession>A0ABQ8TFL2</accession>
<dbReference type="InterPro" id="IPR018961">
    <property type="entry name" value="DnaJ_homolog_subfam-C_membr-28"/>
</dbReference>
<dbReference type="SUPFAM" id="SSF46565">
    <property type="entry name" value="Chaperone J-domain"/>
    <property type="match status" value="1"/>
</dbReference>
<dbReference type="Proteomes" id="UP001148838">
    <property type="component" value="Unassembled WGS sequence"/>
</dbReference>
<reference evidence="2 3" key="1">
    <citation type="journal article" date="2022" name="Allergy">
        <title>Genome assembly and annotation of Periplaneta americana reveal a comprehensive cockroach allergen profile.</title>
        <authorList>
            <person name="Wang L."/>
            <person name="Xiong Q."/>
            <person name="Saelim N."/>
            <person name="Wang L."/>
            <person name="Nong W."/>
            <person name="Wan A.T."/>
            <person name="Shi M."/>
            <person name="Liu X."/>
            <person name="Cao Q."/>
            <person name="Hui J.H.L."/>
            <person name="Sookrung N."/>
            <person name="Leung T.F."/>
            <person name="Tungtrongchitr A."/>
            <person name="Tsui S.K.W."/>
        </authorList>
    </citation>
    <scope>NUCLEOTIDE SEQUENCE [LARGE SCALE GENOMIC DNA]</scope>
    <source>
        <strain evidence="2">PWHHKU_190912</strain>
    </source>
</reference>
<dbReference type="EMBL" id="JAJSOF020000011">
    <property type="protein sequence ID" value="KAJ4445406.1"/>
    <property type="molecule type" value="Genomic_DNA"/>
</dbReference>
<feature type="non-terminal residue" evidence="2">
    <location>
        <position position="1"/>
    </location>
</feature>
<keyword evidence="3" id="KW-1185">Reference proteome</keyword>
<sequence>LFELQKYFKILEVPCNSDQEQVRQAFLNMVKRFHPDSGSPEANGEKFTLIETAYRKLQNKFANDRWKVNEGVGEYGLYYQEKKQEAQEFDIKHTAPQHRQYLSYGGYGSGTPHQREKQYQKYRAHKAVENVHNHRISKLSEDKEGSLVLKDKREAQKIKLRSEMDRLVEDLIQESMSRGDFDNLAGKGKPLKHQVTNPYVDFVTHKMNQVLIDNGFTPEWITLQKEISDDTKYFRESLERYRAELGYYPLDDNDSAKWDDALSKHEAIVKKLNAKIDKFNLLVPLLEKQKLHILLKREADSILKNGKTRYEVGAQARFSRTQEDDGRQPDLLTFLGSFYRW</sequence>
<dbReference type="Pfam" id="PF00226">
    <property type="entry name" value="DnaJ"/>
    <property type="match status" value="1"/>
</dbReference>